<keyword evidence="2" id="KW-1185">Reference proteome</keyword>
<feature type="non-terminal residue" evidence="1">
    <location>
        <position position="94"/>
    </location>
</feature>
<dbReference type="EMBL" id="NMUH01003732">
    <property type="protein sequence ID" value="MQM06883.1"/>
    <property type="molecule type" value="Genomic_DNA"/>
</dbReference>
<protein>
    <submittedName>
        <fullName evidence="1">Uncharacterized protein</fullName>
    </submittedName>
</protein>
<evidence type="ECO:0000313" key="1">
    <source>
        <dbReference type="EMBL" id="MQM06883.1"/>
    </source>
</evidence>
<accession>A0A843W744</accession>
<proteinExistence type="predicted"/>
<evidence type="ECO:0000313" key="2">
    <source>
        <dbReference type="Proteomes" id="UP000652761"/>
    </source>
</evidence>
<sequence>MSLKHSGVVWRSSWGLRSCGSTTRRTSSSPVRLLQPAQTVHLKLIKGMSLQLAGVLWRSSWGLGSYGSTTRRTSSSPIHLLRLAQTIHLKPIKG</sequence>
<comment type="caution">
    <text evidence="1">The sequence shown here is derived from an EMBL/GenBank/DDBJ whole genome shotgun (WGS) entry which is preliminary data.</text>
</comment>
<gene>
    <name evidence="1" type="ORF">Taro_039714</name>
</gene>
<organism evidence="1 2">
    <name type="scientific">Colocasia esculenta</name>
    <name type="common">Wild taro</name>
    <name type="synonym">Arum esculentum</name>
    <dbReference type="NCBI Taxonomy" id="4460"/>
    <lineage>
        <taxon>Eukaryota</taxon>
        <taxon>Viridiplantae</taxon>
        <taxon>Streptophyta</taxon>
        <taxon>Embryophyta</taxon>
        <taxon>Tracheophyta</taxon>
        <taxon>Spermatophyta</taxon>
        <taxon>Magnoliopsida</taxon>
        <taxon>Liliopsida</taxon>
        <taxon>Araceae</taxon>
        <taxon>Aroideae</taxon>
        <taxon>Colocasieae</taxon>
        <taxon>Colocasia</taxon>
    </lineage>
</organism>
<dbReference type="Proteomes" id="UP000652761">
    <property type="component" value="Unassembled WGS sequence"/>
</dbReference>
<name>A0A843W744_COLES</name>
<dbReference type="AlphaFoldDB" id="A0A843W744"/>
<reference evidence="1" key="1">
    <citation type="submission" date="2017-07" db="EMBL/GenBank/DDBJ databases">
        <title>Taro Niue Genome Assembly and Annotation.</title>
        <authorList>
            <person name="Atibalentja N."/>
            <person name="Keating K."/>
            <person name="Fields C.J."/>
        </authorList>
    </citation>
    <scope>NUCLEOTIDE SEQUENCE</scope>
    <source>
        <strain evidence="1">Niue_2</strain>
        <tissue evidence="1">Leaf</tissue>
    </source>
</reference>